<dbReference type="Proteomes" id="UP000269721">
    <property type="component" value="Unassembled WGS sequence"/>
</dbReference>
<feature type="compositionally biased region" description="Low complexity" evidence="2">
    <location>
        <begin position="248"/>
        <end position="266"/>
    </location>
</feature>
<sequence length="582" mass="61641">RFAASLPAVTQSASTLANAARRLPELIDSKLLVSQAIERGSLMETSHSWTDLGELGRGSGRIGSAGGGIRRGARPKLAPVGASMSPDDGAVMSGGQLTLLPPVPLTADTIMRREGLEKVASHPAATWQSPAFTLPPADLATLRSAFRTEREERRAALRAMREEAERQMQLERERVEREEAEEERRRKAADELAAAELKRGGSGRLSTVGGLRSLSKNWGSYSRIGSEEAGLGSAPNGMNSPAAPGSPTPSHLSRSSVSRPVSARAQSGEDGGRRLSRAASGGFSQHRLNNSSSASGHQYHRRQSSEGAPHQNVSTHSLPDSPPAHDRRELAGPSPLRKGSGVTDSVDVVALAIEMAQDVDEGAVLRNADKSEVEAESLDKEGDAVDAEGKPEGEEKVEEGAEVSFDAVETYEMAPRKPVPEVETLEGYPASADLIDDNGADTVPVSDDPVPTTDDPVPTTDDPVPTTDDPVPTTDDPVPTNDDSVLAEMHPTQPDGADIESKPNPEVDTADEPVDEPVDDLPETRDEPVDDLPETPDEPVDDLPETADEPVDDPTELDQTHEAAADEAENVGPVLEGGEEAE</sequence>
<feature type="compositionally biased region" description="Acidic residues" evidence="2">
    <location>
        <begin position="528"/>
        <end position="556"/>
    </location>
</feature>
<protein>
    <submittedName>
        <fullName evidence="3">Uncharacterized protein</fullName>
    </submittedName>
</protein>
<organism evidence="3 4">
    <name type="scientific">Blyttiomyces helicus</name>
    <dbReference type="NCBI Taxonomy" id="388810"/>
    <lineage>
        <taxon>Eukaryota</taxon>
        <taxon>Fungi</taxon>
        <taxon>Fungi incertae sedis</taxon>
        <taxon>Chytridiomycota</taxon>
        <taxon>Chytridiomycota incertae sedis</taxon>
        <taxon>Chytridiomycetes</taxon>
        <taxon>Chytridiomycetes incertae sedis</taxon>
        <taxon>Blyttiomyces</taxon>
    </lineage>
</organism>
<feature type="compositionally biased region" description="Basic and acidic residues" evidence="2">
    <location>
        <begin position="367"/>
        <end position="394"/>
    </location>
</feature>
<evidence type="ECO:0000313" key="3">
    <source>
        <dbReference type="EMBL" id="RKO87777.1"/>
    </source>
</evidence>
<feature type="non-terminal residue" evidence="3">
    <location>
        <position position="1"/>
    </location>
</feature>
<feature type="region of interest" description="Disordered" evidence="2">
    <location>
        <begin position="356"/>
        <end position="582"/>
    </location>
</feature>
<dbReference type="EMBL" id="KZ997164">
    <property type="protein sequence ID" value="RKO87777.1"/>
    <property type="molecule type" value="Genomic_DNA"/>
</dbReference>
<name>A0A4V1IQU5_9FUNG</name>
<accession>A0A4V1IQU5</accession>
<evidence type="ECO:0000256" key="1">
    <source>
        <dbReference type="SAM" id="Coils"/>
    </source>
</evidence>
<feature type="region of interest" description="Disordered" evidence="2">
    <location>
        <begin position="229"/>
        <end position="343"/>
    </location>
</feature>
<evidence type="ECO:0000256" key="2">
    <source>
        <dbReference type="SAM" id="MobiDB-lite"/>
    </source>
</evidence>
<gene>
    <name evidence="3" type="ORF">BDK51DRAFT_27330</name>
</gene>
<dbReference type="AlphaFoldDB" id="A0A4V1IQU5"/>
<evidence type="ECO:0000313" key="4">
    <source>
        <dbReference type="Proteomes" id="UP000269721"/>
    </source>
</evidence>
<feature type="compositionally biased region" description="Low complexity" evidence="2">
    <location>
        <begin position="441"/>
        <end position="484"/>
    </location>
</feature>
<feature type="compositionally biased region" description="Acidic residues" evidence="2">
    <location>
        <begin position="508"/>
        <end position="521"/>
    </location>
</feature>
<reference evidence="4" key="1">
    <citation type="journal article" date="2018" name="Nat. Microbiol.">
        <title>Leveraging single-cell genomics to expand the fungal tree of life.</title>
        <authorList>
            <person name="Ahrendt S.R."/>
            <person name="Quandt C.A."/>
            <person name="Ciobanu D."/>
            <person name="Clum A."/>
            <person name="Salamov A."/>
            <person name="Andreopoulos B."/>
            <person name="Cheng J.F."/>
            <person name="Woyke T."/>
            <person name="Pelin A."/>
            <person name="Henrissat B."/>
            <person name="Reynolds N.K."/>
            <person name="Benny G.L."/>
            <person name="Smith M.E."/>
            <person name="James T.Y."/>
            <person name="Grigoriev I.V."/>
        </authorList>
    </citation>
    <scope>NUCLEOTIDE SEQUENCE [LARGE SCALE GENOMIC DNA]</scope>
</reference>
<feature type="coiled-coil region" evidence="1">
    <location>
        <begin position="147"/>
        <end position="198"/>
    </location>
</feature>
<keyword evidence="4" id="KW-1185">Reference proteome</keyword>
<proteinExistence type="predicted"/>
<feature type="compositionally biased region" description="Polar residues" evidence="2">
    <location>
        <begin position="286"/>
        <end position="296"/>
    </location>
</feature>
<keyword evidence="1" id="KW-0175">Coiled coil</keyword>